<evidence type="ECO:0000313" key="6">
    <source>
        <dbReference type="Proteomes" id="UP000178912"/>
    </source>
</evidence>
<dbReference type="PANTHER" id="PTHR12176">
    <property type="entry name" value="SAM-DEPENDENT METHYLTRANSFERASE SUPERFAMILY PROTEIN"/>
    <property type="match status" value="1"/>
</dbReference>
<proteinExistence type="inferred from homology"/>
<dbReference type="OrthoDB" id="411785at2759"/>
<protein>
    <recommendedName>
        <fullName evidence="4">Methyltransferase type 11 domain-containing protein</fullName>
    </recommendedName>
</protein>
<name>A0A1E1K3X0_9HELO</name>
<evidence type="ECO:0000256" key="2">
    <source>
        <dbReference type="ARBA" id="ARBA00022603"/>
    </source>
</evidence>
<dbReference type="InterPro" id="IPR051419">
    <property type="entry name" value="Lys/N-term_MeTrsfase_sf"/>
</dbReference>
<dbReference type="PANTHER" id="PTHR12176:SF80">
    <property type="entry name" value="EEF1A LYSINE METHYLTRANSFERASE 4"/>
    <property type="match status" value="1"/>
</dbReference>
<evidence type="ECO:0000259" key="4">
    <source>
        <dbReference type="Pfam" id="PF08241"/>
    </source>
</evidence>
<gene>
    <name evidence="5" type="ORF">RAG0_03235</name>
</gene>
<dbReference type="Pfam" id="PF08241">
    <property type="entry name" value="Methyltransf_11"/>
    <property type="match status" value="1"/>
</dbReference>
<dbReference type="Gene3D" id="3.40.50.150">
    <property type="entry name" value="Vaccinia Virus protein VP39"/>
    <property type="match status" value="1"/>
</dbReference>
<dbReference type="CDD" id="cd02440">
    <property type="entry name" value="AdoMet_MTases"/>
    <property type="match status" value="1"/>
</dbReference>
<dbReference type="Proteomes" id="UP000178912">
    <property type="component" value="Unassembled WGS sequence"/>
</dbReference>
<feature type="domain" description="Methyltransferase type 11" evidence="4">
    <location>
        <begin position="68"/>
        <end position="172"/>
    </location>
</feature>
<sequence>MSSEKELLELSKPEFWDNRYAEHLSKEASCDSADQQPIPSFEWFRDYIKLRLFFRKWLPSPGGGEVVLHLGCGNSTLTSDLYSEGYKHQINVDFSQVVINAMSTKYAALNQQWSFMDVRKLEFEDGSIDFAIDKGTLDAFLHGSLWDPPEDVRENVGAYVDQVARVLKPGGKWLYITYRQPHFMKPLLLREDKWILEVETLVDPDGGGGFEYFGFVMTRHGTPP</sequence>
<reference evidence="6" key="1">
    <citation type="submission" date="2016-03" db="EMBL/GenBank/DDBJ databases">
        <authorList>
            <person name="Guldener U."/>
        </authorList>
    </citation>
    <scope>NUCLEOTIDE SEQUENCE [LARGE SCALE GENOMIC DNA]</scope>
    <source>
        <strain evidence="6">04CH-RAC-A.6.1</strain>
    </source>
</reference>
<organism evidence="5 6">
    <name type="scientific">Rhynchosporium agropyri</name>
    <dbReference type="NCBI Taxonomy" id="914238"/>
    <lineage>
        <taxon>Eukaryota</taxon>
        <taxon>Fungi</taxon>
        <taxon>Dikarya</taxon>
        <taxon>Ascomycota</taxon>
        <taxon>Pezizomycotina</taxon>
        <taxon>Leotiomycetes</taxon>
        <taxon>Helotiales</taxon>
        <taxon>Ploettnerulaceae</taxon>
        <taxon>Rhynchosporium</taxon>
    </lineage>
</organism>
<keyword evidence="3" id="KW-0808">Transferase</keyword>
<dbReference type="SUPFAM" id="SSF53335">
    <property type="entry name" value="S-adenosyl-L-methionine-dependent methyltransferases"/>
    <property type="match status" value="1"/>
</dbReference>
<dbReference type="InterPro" id="IPR029063">
    <property type="entry name" value="SAM-dependent_MTases_sf"/>
</dbReference>
<dbReference type="EMBL" id="FJUX01000013">
    <property type="protein sequence ID" value="CZS92711.1"/>
    <property type="molecule type" value="Genomic_DNA"/>
</dbReference>
<keyword evidence="2" id="KW-0489">Methyltransferase</keyword>
<keyword evidence="6" id="KW-1185">Reference proteome</keyword>
<dbReference type="AlphaFoldDB" id="A0A1E1K3X0"/>
<dbReference type="GO" id="GO:0008757">
    <property type="term" value="F:S-adenosylmethionine-dependent methyltransferase activity"/>
    <property type="evidence" value="ECO:0007669"/>
    <property type="project" value="InterPro"/>
</dbReference>
<dbReference type="GO" id="GO:0032259">
    <property type="term" value="P:methylation"/>
    <property type="evidence" value="ECO:0007669"/>
    <property type="project" value="UniProtKB-KW"/>
</dbReference>
<evidence type="ECO:0000313" key="5">
    <source>
        <dbReference type="EMBL" id="CZS92711.1"/>
    </source>
</evidence>
<accession>A0A1E1K3X0</accession>
<dbReference type="InterPro" id="IPR013216">
    <property type="entry name" value="Methyltransf_11"/>
</dbReference>
<comment type="similarity">
    <text evidence="1">Belongs to the methyltransferase superfamily.</text>
</comment>
<evidence type="ECO:0000256" key="1">
    <source>
        <dbReference type="ARBA" id="ARBA00008361"/>
    </source>
</evidence>
<evidence type="ECO:0000256" key="3">
    <source>
        <dbReference type="ARBA" id="ARBA00022679"/>
    </source>
</evidence>